<proteinExistence type="inferred from homology"/>
<reference evidence="7 8" key="1">
    <citation type="submission" date="2017-06" db="EMBL/GenBank/DDBJ databases">
        <title>Complete genome of Francisella halioticida.</title>
        <authorList>
            <person name="Sjodin A."/>
        </authorList>
    </citation>
    <scope>NUCLEOTIDE SEQUENCE [LARGE SCALE GENOMIC DNA]</scope>
    <source>
        <strain evidence="7 8">DSM 23729</strain>
    </source>
</reference>
<feature type="site" description="Important for catalytic activity" evidence="5">
    <location>
        <position position="193"/>
    </location>
</feature>
<evidence type="ECO:0000256" key="4">
    <source>
        <dbReference type="ARBA" id="ARBA00023080"/>
    </source>
</evidence>
<dbReference type="InterPro" id="IPR032466">
    <property type="entry name" value="Metal_Hydrolase"/>
</dbReference>
<feature type="domain" description="Adenosine deaminase" evidence="6">
    <location>
        <begin position="89"/>
        <end position="289"/>
    </location>
</feature>
<feature type="binding site" evidence="5">
    <location>
        <position position="169"/>
    </location>
    <ligand>
        <name>Zn(2+)</name>
        <dbReference type="ChEBI" id="CHEBI:29105"/>
        <note>catalytic</note>
    </ligand>
</feature>
<comment type="similarity">
    <text evidence="5">Belongs to the metallo-dependent hydrolases superfamily. Adenosine and AMP deaminases family. Adenine deaminase type 2 subfamily.</text>
</comment>
<evidence type="ECO:0000256" key="5">
    <source>
        <dbReference type="HAMAP-Rule" id="MF_01962"/>
    </source>
</evidence>
<dbReference type="EMBL" id="CP022132">
    <property type="protein sequence ID" value="ASG67887.1"/>
    <property type="molecule type" value="Genomic_DNA"/>
</dbReference>
<organism evidence="7 8">
    <name type="scientific">Francisella halioticida</name>
    <dbReference type="NCBI Taxonomy" id="549298"/>
    <lineage>
        <taxon>Bacteria</taxon>
        <taxon>Pseudomonadati</taxon>
        <taxon>Pseudomonadota</taxon>
        <taxon>Gammaproteobacteria</taxon>
        <taxon>Thiotrichales</taxon>
        <taxon>Francisellaceae</taxon>
        <taxon>Francisella</taxon>
    </lineage>
</organism>
<feature type="binding site" evidence="5">
    <location>
        <position position="17"/>
    </location>
    <ligand>
        <name>Zn(2+)</name>
        <dbReference type="ChEBI" id="CHEBI:29105"/>
        <note>catalytic</note>
    </ligand>
</feature>
<dbReference type="RefSeq" id="WP_088772405.1">
    <property type="nucleotide sequence ID" value="NZ_CP022132.1"/>
</dbReference>
<evidence type="ECO:0000313" key="8">
    <source>
        <dbReference type="Proteomes" id="UP000249910"/>
    </source>
</evidence>
<evidence type="ECO:0000313" key="7">
    <source>
        <dbReference type="EMBL" id="ASG67887.1"/>
    </source>
</evidence>
<dbReference type="HAMAP" id="MF_01962">
    <property type="entry name" value="Adenine_deaminase"/>
    <property type="match status" value="1"/>
</dbReference>
<feature type="active site" description="Proton donor" evidence="5">
    <location>
        <position position="172"/>
    </location>
</feature>
<comment type="catalytic activity">
    <reaction evidence="5">
        <text>adenine + H2O + H(+) = hypoxanthine + NH4(+)</text>
        <dbReference type="Rhea" id="RHEA:23688"/>
        <dbReference type="ChEBI" id="CHEBI:15377"/>
        <dbReference type="ChEBI" id="CHEBI:15378"/>
        <dbReference type="ChEBI" id="CHEBI:16708"/>
        <dbReference type="ChEBI" id="CHEBI:17368"/>
        <dbReference type="ChEBI" id="CHEBI:28938"/>
        <dbReference type="EC" id="3.5.4.2"/>
    </reaction>
</comment>
<comment type="cofactor">
    <cofactor evidence="5">
        <name>Zn(2+)</name>
        <dbReference type="ChEBI" id="CHEBI:29105"/>
    </cofactor>
    <text evidence="5">Binds 1 zinc ion per subunit.</text>
</comment>
<keyword evidence="3 5" id="KW-0862">Zinc</keyword>
<name>A0ABN5AZW5_9GAMM</name>
<keyword evidence="8" id="KW-1185">Reference proteome</keyword>
<dbReference type="Gene3D" id="3.20.20.140">
    <property type="entry name" value="Metal-dependent hydrolases"/>
    <property type="match status" value="2"/>
</dbReference>
<protein>
    <recommendedName>
        <fullName evidence="5">Adenine deaminase</fullName>
        <shortName evidence="5">ADE</shortName>
        <ecNumber evidence="5">3.5.4.2</ecNumber>
    </recommendedName>
    <alternativeName>
        <fullName evidence="5">Adenine aminohydrolase</fullName>
        <shortName evidence="5">AAH</shortName>
    </alternativeName>
</protein>
<accession>A0ABN5AZW5</accession>
<evidence type="ECO:0000256" key="2">
    <source>
        <dbReference type="ARBA" id="ARBA00022801"/>
    </source>
</evidence>
<feature type="binding site" evidence="5">
    <location>
        <position position="250"/>
    </location>
    <ligand>
        <name>Zn(2+)</name>
        <dbReference type="ChEBI" id="CHEBI:29105"/>
        <note>catalytic</note>
    </ligand>
</feature>
<keyword evidence="4 5" id="KW-0546">Nucleotide metabolism</keyword>
<keyword evidence="1 5" id="KW-0479">Metal-binding</keyword>
<keyword evidence="2 5" id="KW-0378">Hydrolase</keyword>
<dbReference type="PANTHER" id="PTHR43114">
    <property type="entry name" value="ADENINE DEAMINASE"/>
    <property type="match status" value="1"/>
</dbReference>
<comment type="function">
    <text evidence="5">Catalyzes the hydrolytic deamination of adenine to hypoxanthine. Plays an important role in the purine salvage pathway and in nitrogen catabolism.</text>
</comment>
<dbReference type="EC" id="3.5.4.2" evidence="5"/>
<dbReference type="SUPFAM" id="SSF51556">
    <property type="entry name" value="Metallo-dependent hydrolases"/>
    <property type="match status" value="1"/>
</dbReference>
<dbReference type="InterPro" id="IPR006330">
    <property type="entry name" value="Ado/ade_deaminase"/>
</dbReference>
<dbReference type="InterPro" id="IPR028892">
    <property type="entry name" value="ADE"/>
</dbReference>
<sequence length="333" mass="38438">MLHNNFLKMPKAELHLHIEGTLEPQMMFELAQRNKVNLKYGSIDEIKKAYCFNNLQGFLDLYYQGMAVLITEQDFYELTYAYLVRANQDNVTHAIKQAKKDFAIKASIIVCFLCHLSEDHALRSFEEIMDFRENFIGIGLDSSKLGNPLSKFKRVFEQAKKEGLYLVAHAGEEGPVEYIWEAIDILGIDRIDHGNTILNDKTLIQRIIKNDIALTMCLLSNRCLKVASDLSTHPAAKLLDKGVKVTINSDDPAYFGGYINENYKQLAQALKLSEAQIIKLINNSLEAKFDLPRQFVTVYYFIFHYIFKLIWSHIIYCRMSPFCIIVSFNIFKY</sequence>
<dbReference type="Proteomes" id="UP000249910">
    <property type="component" value="Chromosome"/>
</dbReference>
<evidence type="ECO:0000256" key="3">
    <source>
        <dbReference type="ARBA" id="ARBA00022833"/>
    </source>
</evidence>
<dbReference type="Pfam" id="PF00962">
    <property type="entry name" value="A_deaminase"/>
    <property type="match status" value="1"/>
</dbReference>
<feature type="binding site" evidence="5">
    <location>
        <position position="251"/>
    </location>
    <ligand>
        <name>substrate</name>
    </ligand>
</feature>
<dbReference type="InterPro" id="IPR001365">
    <property type="entry name" value="A_deaminase_dom"/>
</dbReference>
<gene>
    <name evidence="7" type="ORF">CDV26_05350</name>
</gene>
<evidence type="ECO:0000259" key="6">
    <source>
        <dbReference type="Pfam" id="PF00962"/>
    </source>
</evidence>
<evidence type="ECO:0000256" key="1">
    <source>
        <dbReference type="ARBA" id="ARBA00022723"/>
    </source>
</evidence>
<dbReference type="PANTHER" id="PTHR43114:SF6">
    <property type="entry name" value="ADENINE DEAMINASE"/>
    <property type="match status" value="1"/>
</dbReference>
<feature type="binding site" evidence="5">
    <location>
        <position position="15"/>
    </location>
    <ligand>
        <name>Zn(2+)</name>
        <dbReference type="ChEBI" id="CHEBI:29105"/>
        <note>catalytic</note>
    </ligand>
</feature>